<organism evidence="3">
    <name type="scientific">Soboliphyme baturini</name>
    <dbReference type="NCBI Taxonomy" id="241478"/>
    <lineage>
        <taxon>Eukaryota</taxon>
        <taxon>Metazoa</taxon>
        <taxon>Ecdysozoa</taxon>
        <taxon>Nematoda</taxon>
        <taxon>Enoplea</taxon>
        <taxon>Dorylaimia</taxon>
        <taxon>Dioctophymatida</taxon>
        <taxon>Dioctophymatoidea</taxon>
        <taxon>Soboliphymatidae</taxon>
        <taxon>Soboliphyme</taxon>
    </lineage>
</organism>
<sequence>MTVKFFDVNLHSSTFLDVYLHCTFSDAAKQAIGKQYQVLMTGYQKADWNVAAQVYGPNCTIINPQHHSAKGKEGAVNYWKQLKEETGVKKIEIKCEEINGGGDWYFERGISKLCRDTPFEERRYLNIWRKYDGKMVIHSCLFITMPKVEEAKA</sequence>
<dbReference type="WBParaSite" id="SBAD_0000731401-mRNA-1">
    <property type="protein sequence ID" value="SBAD_0000731401-mRNA-1"/>
    <property type="gene ID" value="SBAD_0000731401"/>
</dbReference>
<dbReference type="EMBL" id="UZAM01010276">
    <property type="protein sequence ID" value="VDP11673.1"/>
    <property type="molecule type" value="Genomic_DNA"/>
</dbReference>
<dbReference type="InterPro" id="IPR032710">
    <property type="entry name" value="NTF2-like_dom_sf"/>
</dbReference>
<dbReference type="Proteomes" id="UP000270296">
    <property type="component" value="Unassembled WGS sequence"/>
</dbReference>
<dbReference type="SUPFAM" id="SSF54427">
    <property type="entry name" value="NTF2-like"/>
    <property type="match status" value="1"/>
</dbReference>
<reference evidence="3" key="1">
    <citation type="submission" date="2016-06" db="UniProtKB">
        <authorList>
            <consortium name="WormBaseParasite"/>
        </authorList>
    </citation>
    <scope>IDENTIFICATION</scope>
</reference>
<dbReference type="AlphaFoldDB" id="A0A183ITV1"/>
<dbReference type="OrthoDB" id="5970825at2759"/>
<name>A0A183ITV1_9BILA</name>
<gene>
    <name evidence="1" type="ORF">SBAD_LOCUS7048</name>
</gene>
<accession>A0A183ITV1</accession>
<reference evidence="1 2" key="2">
    <citation type="submission" date="2018-11" db="EMBL/GenBank/DDBJ databases">
        <authorList>
            <consortium name="Pathogen Informatics"/>
        </authorList>
    </citation>
    <scope>NUCLEOTIDE SEQUENCE [LARGE SCALE GENOMIC DNA]</scope>
</reference>
<evidence type="ECO:0000313" key="1">
    <source>
        <dbReference type="EMBL" id="VDP11673.1"/>
    </source>
</evidence>
<evidence type="ECO:0000313" key="2">
    <source>
        <dbReference type="Proteomes" id="UP000270296"/>
    </source>
</evidence>
<evidence type="ECO:0000313" key="3">
    <source>
        <dbReference type="WBParaSite" id="SBAD_0000731401-mRNA-1"/>
    </source>
</evidence>
<dbReference type="Gene3D" id="3.10.450.50">
    <property type="match status" value="1"/>
</dbReference>
<protein>
    <submittedName>
        <fullName evidence="3">SnoaL-like domain-containing protein</fullName>
    </submittedName>
</protein>
<proteinExistence type="predicted"/>
<keyword evidence="2" id="KW-1185">Reference proteome</keyword>